<dbReference type="InterPro" id="IPR027417">
    <property type="entry name" value="P-loop_NTPase"/>
</dbReference>
<dbReference type="Proteomes" id="UP000218505">
    <property type="component" value="Chromosome"/>
</dbReference>
<sequence length="1338" mass="141217">MRITRLVLERYGAFADRAVDLGPGLTLVLGPNETGKSTALDALADLLWSIPQQSGRAFRYPRKELRVGARVLLDGVEHEVARTASGLVGFEGGGGGGEPWRGDGDDRARWLTSFGLSHEMLRLGGQDLFEAKGDLAALVFRARSGRSVHLLLDELTARADALYKQHRGSRSVVTRQALERYLEVEGEIAGAMADATQVRRAEEDVAALARRAETAAAELREAEAGHLGAAARVRVAETARRLAATRRRVAELHRAGPFLGVEGIAAWQGATERLEKLAGVAEDLAREVAETEGERDAVRVDEALLADAEPVGRLYRDHAARQDDAQRAEGEEAEAEAADARARVALAGLVEPVGSGAASGGAASGGRAAGRGTAGGARAGVGAADAERTGAEAADGARAGAEAADGARADAGTTDAEHADAGTTDAEHVDAEATDAEHVDARLAEAGYAGAELAGAELAGAELAGAELAGAGQVSAGQAGACQAQGDARSVAELLAGLWVGDDLAAELDVAAKALDDAEARVVERARDLEGVEEGVEPLDVPDDALADAVREVVAAVEGAGSAFTALRQARQDEADAERERVGLLAAIGLPPDALDGVGAVPSAEAVRVAGAGLVERRKALADAARLVDEGEKRVAALLAQLEDAATGDLPAPGAVDDARAERDALLARALGAWLAGAAPADDPELPVALERAVAGADRVADRVAAHREEAGRRAVLVADHRHESAGVERCRAAVAVAAEAERDAERAWTAVWAGVAAPLPQDGGAFRERLAGALDASGRARVARARAEALRPDVERQREYLAGVLADAGRPRPDADLESLLVAARALLDEHRQAQADLAVARERRAVRERAVQDLDRLRQVRDAAAGRWARLLDEAGLADVPPVRWQRRREVLERAREEHRRAEAHRSAASVLRRRCAEFADELARVAARHGAPAGAGAAEELAERLAEARDGAARVRGLDERVDRLARRVAEVGTERERLTALLDGLRAEHDDDLDAAAARGRELVELAEADREHRAVISAALPDVDVDDVVDEVAATDDDALALAARAAEARYDEAVSRHQEVRDRLAETRVGHQELLARPGAAELHARAGERLAEVADRVEDYLVVEVQRRLLRRELEAYERKHASPLLEAAGRLLERLTEGRYVALRTHQDRSAALAVVGADERERSPQELSEGTADQVFLALRLAGIASLQRERAARGLPVLPVVLDDVLMTFDDARAGAALRVMAGLAREWQVIVLSHHGHLRDVAASLGEGVSVATLSSAPELEVARSAEEVRDAVRQAAPVAVGAARAAAPRAANLAAVREWARANGRQVADRGRIPADVVEAYELAHR</sequence>
<evidence type="ECO:0000313" key="6">
    <source>
        <dbReference type="EMBL" id="ATE53995.1"/>
    </source>
</evidence>
<evidence type="ECO:0000259" key="4">
    <source>
        <dbReference type="Pfam" id="PF13514"/>
    </source>
</evidence>
<reference evidence="6" key="1">
    <citation type="submission" date="2017-09" db="EMBL/GenBank/DDBJ databases">
        <title>Complete Genome Sequence of ansamitocin-producing Bacterium Actinosynnema pretiosum X47.</title>
        <authorList>
            <person name="Cao G."/>
            <person name="Zong G."/>
            <person name="Zhong C."/>
            <person name="Fu J."/>
        </authorList>
    </citation>
    <scope>NUCLEOTIDE SEQUENCE [LARGE SCALE GENOMIC DNA]</scope>
    <source>
        <strain evidence="6">X47</strain>
    </source>
</reference>
<dbReference type="RefSeq" id="WP_096492920.1">
    <property type="nucleotide sequence ID" value="NZ_CP023445.1"/>
</dbReference>
<evidence type="ECO:0000256" key="1">
    <source>
        <dbReference type="ARBA" id="ARBA00023125"/>
    </source>
</evidence>
<accession>A0A290Z4V7</accession>
<gene>
    <name evidence="6" type="ORF">CNX65_12380</name>
</gene>
<protein>
    <submittedName>
        <fullName evidence="6">Uncharacterized protein</fullName>
    </submittedName>
</protein>
<feature type="region of interest" description="Disordered" evidence="3">
    <location>
        <begin position="355"/>
        <end position="425"/>
    </location>
</feature>
<dbReference type="EMBL" id="CP023445">
    <property type="protein sequence ID" value="ATE53995.1"/>
    <property type="molecule type" value="Genomic_DNA"/>
</dbReference>
<keyword evidence="1" id="KW-0238">DNA-binding</keyword>
<dbReference type="PANTHER" id="PTHR41259:SF1">
    <property type="entry name" value="DOUBLE-STRAND BREAK REPAIR RAD50 ATPASE, PUTATIVE-RELATED"/>
    <property type="match status" value="1"/>
</dbReference>
<feature type="domain" description="YhaN AAA" evidence="4">
    <location>
        <begin position="1"/>
        <end position="194"/>
    </location>
</feature>
<feature type="coiled-coil region" evidence="2">
    <location>
        <begin position="818"/>
        <end position="845"/>
    </location>
</feature>
<dbReference type="SUPFAM" id="SSF52540">
    <property type="entry name" value="P-loop containing nucleoside triphosphate hydrolases"/>
    <property type="match status" value="1"/>
</dbReference>
<dbReference type="GO" id="GO:0016746">
    <property type="term" value="F:acyltransferase activity"/>
    <property type="evidence" value="ECO:0007669"/>
    <property type="project" value="InterPro"/>
</dbReference>
<keyword evidence="7" id="KW-1185">Reference proteome</keyword>
<feature type="compositionally biased region" description="Low complexity" evidence="3">
    <location>
        <begin position="391"/>
        <end position="414"/>
    </location>
</feature>
<feature type="compositionally biased region" description="Basic and acidic residues" evidence="3">
    <location>
        <begin position="415"/>
        <end position="425"/>
    </location>
</feature>
<feature type="compositionally biased region" description="Gly residues" evidence="3">
    <location>
        <begin position="357"/>
        <end position="379"/>
    </location>
</feature>
<dbReference type="PANTHER" id="PTHR41259">
    <property type="entry name" value="DOUBLE-STRAND BREAK REPAIR RAD50 ATPASE, PUTATIVE-RELATED"/>
    <property type="match status" value="1"/>
</dbReference>
<dbReference type="Pfam" id="PF13514">
    <property type="entry name" value="AAA_27"/>
    <property type="match status" value="1"/>
</dbReference>
<dbReference type="KEGG" id="apre:CNX65_12380"/>
<dbReference type="InterPro" id="IPR036625">
    <property type="entry name" value="E3-bd_dom_sf"/>
</dbReference>
<dbReference type="Pfam" id="PF23359">
    <property type="entry name" value="Lsr2_DNA-bd"/>
    <property type="match status" value="1"/>
</dbReference>
<evidence type="ECO:0000256" key="3">
    <source>
        <dbReference type="SAM" id="MobiDB-lite"/>
    </source>
</evidence>
<dbReference type="GO" id="GO:0003677">
    <property type="term" value="F:DNA binding"/>
    <property type="evidence" value="ECO:0007669"/>
    <property type="project" value="UniProtKB-KW"/>
</dbReference>
<organism evidence="6 7">
    <name type="scientific">Actinosynnema pretiosum</name>
    <dbReference type="NCBI Taxonomy" id="42197"/>
    <lineage>
        <taxon>Bacteria</taxon>
        <taxon>Bacillati</taxon>
        <taxon>Actinomycetota</taxon>
        <taxon>Actinomycetes</taxon>
        <taxon>Pseudonocardiales</taxon>
        <taxon>Pseudonocardiaceae</taxon>
        <taxon>Actinosynnema</taxon>
    </lineage>
</organism>
<proteinExistence type="predicted"/>
<evidence type="ECO:0000313" key="7">
    <source>
        <dbReference type="Proteomes" id="UP000218505"/>
    </source>
</evidence>
<feature type="coiled-coil region" evidence="2">
    <location>
        <begin position="274"/>
        <end position="301"/>
    </location>
</feature>
<keyword evidence="2" id="KW-0175">Coiled coil</keyword>
<dbReference type="Gene3D" id="4.10.320.10">
    <property type="entry name" value="E3-binding domain"/>
    <property type="match status" value="1"/>
</dbReference>
<evidence type="ECO:0000259" key="5">
    <source>
        <dbReference type="Pfam" id="PF23359"/>
    </source>
</evidence>
<dbReference type="InterPro" id="IPR055370">
    <property type="entry name" value="Lsr2_DNA-bd"/>
</dbReference>
<feature type="coiled-coil region" evidence="2">
    <location>
        <begin position="198"/>
        <end position="225"/>
    </location>
</feature>
<feature type="domain" description="Lsr2 DNA-binding" evidence="5">
    <location>
        <begin position="1302"/>
        <end position="1335"/>
    </location>
</feature>
<name>A0A290Z4V7_9PSEU</name>
<dbReference type="InterPro" id="IPR038734">
    <property type="entry name" value="YhaN_AAA"/>
</dbReference>
<evidence type="ECO:0000256" key="2">
    <source>
        <dbReference type="SAM" id="Coils"/>
    </source>
</evidence>
<dbReference type="Gene3D" id="3.40.50.300">
    <property type="entry name" value="P-loop containing nucleotide triphosphate hydrolases"/>
    <property type="match status" value="2"/>
</dbReference>